<proteinExistence type="predicted"/>
<dbReference type="InterPro" id="IPR027417">
    <property type="entry name" value="P-loop_NTPase"/>
</dbReference>
<evidence type="ECO:0000313" key="2">
    <source>
        <dbReference type="Proteomes" id="UP000614811"/>
    </source>
</evidence>
<accession>A0A918RIH1</accession>
<sequence length="260" mass="29640">MSSEDSPVIVHAHLFKNAGSTIDWILKKNFKWAFLDDRNDDRMRMEPGYMGEVLRENKGLKAISSHSIRLPLADVPGYRFHLLFFLRHPVARVRSVYDFERKQNAKTPGAVKAKELSFSEYVRWRLRDDVPKTIRNFHTSYLTACVPGRLGLSSNELLKSAINLIECTPLVGLVEYFDASMAYFKCELENDFPGIDLSYEIQNSSRGAPVCVADSVKRVRDDLGESLYAQFLEKNEADLLLYNAAEEILKARWKLGVGQA</sequence>
<reference evidence="1" key="2">
    <citation type="submission" date="2020-09" db="EMBL/GenBank/DDBJ databases">
        <authorList>
            <person name="Sun Q."/>
            <person name="Kim S."/>
        </authorList>
    </citation>
    <scope>NUCLEOTIDE SEQUENCE</scope>
    <source>
        <strain evidence="1">KCTC 12711</strain>
    </source>
</reference>
<evidence type="ECO:0000313" key="1">
    <source>
        <dbReference type="EMBL" id="GGZ99354.1"/>
    </source>
</evidence>
<name>A0A918RIH1_9GAMM</name>
<gene>
    <name evidence="1" type="ORF">GCM10008090_04920</name>
</gene>
<organism evidence="1 2">
    <name type="scientific">Arenicella chitinivorans</name>
    <dbReference type="NCBI Taxonomy" id="1329800"/>
    <lineage>
        <taxon>Bacteria</taxon>
        <taxon>Pseudomonadati</taxon>
        <taxon>Pseudomonadota</taxon>
        <taxon>Gammaproteobacteria</taxon>
        <taxon>Arenicellales</taxon>
        <taxon>Arenicellaceae</taxon>
        <taxon>Arenicella</taxon>
    </lineage>
</organism>
<dbReference type="AlphaFoldDB" id="A0A918RIH1"/>
<keyword evidence="2" id="KW-1185">Reference proteome</keyword>
<dbReference type="Proteomes" id="UP000614811">
    <property type="component" value="Unassembled WGS sequence"/>
</dbReference>
<dbReference type="RefSeq" id="WP_189398414.1">
    <property type="nucleotide sequence ID" value="NZ_BMXA01000001.1"/>
</dbReference>
<protein>
    <recommendedName>
        <fullName evidence="3">Sulfotransferase family protein</fullName>
    </recommendedName>
</protein>
<comment type="caution">
    <text evidence="1">The sequence shown here is derived from an EMBL/GenBank/DDBJ whole genome shotgun (WGS) entry which is preliminary data.</text>
</comment>
<evidence type="ECO:0008006" key="3">
    <source>
        <dbReference type="Google" id="ProtNLM"/>
    </source>
</evidence>
<dbReference type="Gene3D" id="3.40.50.300">
    <property type="entry name" value="P-loop containing nucleotide triphosphate hydrolases"/>
    <property type="match status" value="1"/>
</dbReference>
<reference evidence="1" key="1">
    <citation type="journal article" date="2014" name="Int. J. Syst. Evol. Microbiol.">
        <title>Complete genome sequence of Corynebacterium casei LMG S-19264T (=DSM 44701T), isolated from a smear-ripened cheese.</title>
        <authorList>
            <consortium name="US DOE Joint Genome Institute (JGI-PGF)"/>
            <person name="Walter F."/>
            <person name="Albersmeier A."/>
            <person name="Kalinowski J."/>
            <person name="Ruckert C."/>
        </authorList>
    </citation>
    <scope>NUCLEOTIDE SEQUENCE</scope>
    <source>
        <strain evidence="1">KCTC 12711</strain>
    </source>
</reference>
<dbReference type="EMBL" id="BMXA01000001">
    <property type="protein sequence ID" value="GGZ99354.1"/>
    <property type="molecule type" value="Genomic_DNA"/>
</dbReference>